<comment type="caution">
    <text evidence="5">The sequence shown here is derived from an EMBL/GenBank/DDBJ whole genome shotgun (WGS) entry which is preliminary data.</text>
</comment>
<feature type="transmembrane region" description="Helical" evidence="3">
    <location>
        <begin position="20"/>
        <end position="43"/>
    </location>
</feature>
<feature type="coiled-coil region" evidence="1">
    <location>
        <begin position="523"/>
        <end position="621"/>
    </location>
</feature>
<name>A0ABW2DEX7_9BACT</name>
<feature type="transmembrane region" description="Helical" evidence="3">
    <location>
        <begin position="333"/>
        <end position="353"/>
    </location>
</feature>
<dbReference type="Proteomes" id="UP001596405">
    <property type="component" value="Unassembled WGS sequence"/>
</dbReference>
<dbReference type="CDD" id="cd07341">
    <property type="entry name" value="M56_BlaR1_MecR1_like"/>
    <property type="match status" value="1"/>
</dbReference>
<evidence type="ECO:0000256" key="3">
    <source>
        <dbReference type="SAM" id="Phobius"/>
    </source>
</evidence>
<evidence type="ECO:0000313" key="5">
    <source>
        <dbReference type="EMBL" id="MFC6996400.1"/>
    </source>
</evidence>
<feature type="compositionally biased region" description="Pro residues" evidence="2">
    <location>
        <begin position="476"/>
        <end position="487"/>
    </location>
</feature>
<dbReference type="SUPFAM" id="SSF57997">
    <property type="entry name" value="Tropomyosin"/>
    <property type="match status" value="1"/>
</dbReference>
<dbReference type="PANTHER" id="PTHR34978:SF3">
    <property type="entry name" value="SLR0241 PROTEIN"/>
    <property type="match status" value="1"/>
</dbReference>
<evidence type="ECO:0000256" key="2">
    <source>
        <dbReference type="SAM" id="MobiDB-lite"/>
    </source>
</evidence>
<keyword evidence="3" id="KW-0472">Membrane</keyword>
<evidence type="ECO:0000259" key="4">
    <source>
        <dbReference type="Pfam" id="PF05569"/>
    </source>
</evidence>
<keyword evidence="6" id="KW-1185">Reference proteome</keyword>
<feature type="region of interest" description="Disordered" evidence="2">
    <location>
        <begin position="466"/>
        <end position="503"/>
    </location>
</feature>
<gene>
    <name evidence="5" type="ORF">ACFQHR_02135</name>
</gene>
<protein>
    <submittedName>
        <fullName evidence="5">M56 family metallopeptidase</fullName>
    </submittedName>
</protein>
<feature type="domain" description="Peptidase M56" evidence="4">
    <location>
        <begin position="35"/>
        <end position="318"/>
    </location>
</feature>
<dbReference type="EMBL" id="JBHSYQ010000003">
    <property type="protein sequence ID" value="MFC6996400.1"/>
    <property type="molecule type" value="Genomic_DNA"/>
</dbReference>
<accession>A0ABW2DEX7</accession>
<keyword evidence="1" id="KW-0175">Coiled coil</keyword>
<dbReference type="RefSeq" id="WP_066620234.1">
    <property type="nucleotide sequence ID" value="NZ_JBHSYQ010000003.1"/>
</dbReference>
<dbReference type="InterPro" id="IPR008756">
    <property type="entry name" value="Peptidase_M56"/>
</dbReference>
<proteinExistence type="predicted"/>
<evidence type="ECO:0000313" key="6">
    <source>
        <dbReference type="Proteomes" id="UP001596405"/>
    </source>
</evidence>
<feature type="compositionally biased region" description="Low complexity" evidence="2">
    <location>
        <begin position="488"/>
        <end position="502"/>
    </location>
</feature>
<dbReference type="InterPro" id="IPR052173">
    <property type="entry name" value="Beta-lactam_resp_regulator"/>
</dbReference>
<evidence type="ECO:0000256" key="1">
    <source>
        <dbReference type="SAM" id="Coils"/>
    </source>
</evidence>
<keyword evidence="3" id="KW-1133">Transmembrane helix</keyword>
<feature type="transmembrane region" description="Helical" evidence="3">
    <location>
        <begin position="55"/>
        <end position="75"/>
    </location>
</feature>
<organism evidence="5 6">
    <name type="scientific">Rufibacter roseus</name>
    <dbReference type="NCBI Taxonomy" id="1567108"/>
    <lineage>
        <taxon>Bacteria</taxon>
        <taxon>Pseudomonadati</taxon>
        <taxon>Bacteroidota</taxon>
        <taxon>Cytophagia</taxon>
        <taxon>Cytophagales</taxon>
        <taxon>Hymenobacteraceae</taxon>
        <taxon>Rufibacter</taxon>
    </lineage>
</organism>
<dbReference type="Pfam" id="PF05569">
    <property type="entry name" value="Peptidase_M56"/>
    <property type="match status" value="1"/>
</dbReference>
<keyword evidence="3" id="KW-0812">Transmembrane</keyword>
<feature type="transmembrane region" description="Helical" evidence="3">
    <location>
        <begin position="128"/>
        <end position="149"/>
    </location>
</feature>
<sequence length="693" mass="77342">MTPQNLLHDFLPEAVMHALGWTLLHSLWQGALVALLLAALLGLMHRHSAAIRYKVAGAGLLAMLLLAAVTFYQVYEPAATGGTEITTVATQHNVTTAQGLAEEPAPSLWQKVTSQGQAYFNQHLPAVVTLWLLGMLLMTLRLLGGWVYVQRLKSYRTQLVAEAWQQKAVQLGQRLGLKQAVKVAESALVQVPMVVGHFKPLVLLPLGALSGLSTAQVEAILAHELAHVYRRDYLMNLLQSVVETLFFFHPGVWWISDCIRTEREHACDDLALALCGDSLTYAYALTSLEEMNMKKNETSPRLAMAFSGRRRTLLGRISRLVHKSTLRPSFSEGFLASCTVMAAVLVLSVSAWANSSEETMAEKNVATEKEPSARTSTAAEELKAVLDHTEDGYSLQQLEDGIIIVQNKKGKVIEVYVNGQRVPKSELGKYQERIQRQLAAAKEATVLRNEEDVERAMEKAEAALERLEEEDEFYAPAPPAPPAPSSPRAPLAPRAPGALGVAPVPPVPPVPPVAPLPDDEEGLARYKRAMKDYEARMKAYEARVREFEARQQEFNARLEANHAGRMEDHSRRMEEHKVRVAEHGERMKDHEKRMAEHKVRLKEHEERMKKHEAMMKALKAELLADGFIKSADDDYLFKMDKTGLYINDKKQPDALFEKYKKLMQKATGDDVELILKKDGANFIINNKSSTTTK</sequence>
<dbReference type="PANTHER" id="PTHR34978">
    <property type="entry name" value="POSSIBLE SENSOR-TRANSDUCER PROTEIN BLAR"/>
    <property type="match status" value="1"/>
</dbReference>
<dbReference type="Gene3D" id="3.30.2010.10">
    <property type="entry name" value="Metalloproteases ('zincins'), catalytic domain"/>
    <property type="match status" value="1"/>
</dbReference>
<reference evidence="6" key="1">
    <citation type="journal article" date="2019" name="Int. J. Syst. Evol. Microbiol.">
        <title>The Global Catalogue of Microorganisms (GCM) 10K type strain sequencing project: providing services to taxonomists for standard genome sequencing and annotation.</title>
        <authorList>
            <consortium name="The Broad Institute Genomics Platform"/>
            <consortium name="The Broad Institute Genome Sequencing Center for Infectious Disease"/>
            <person name="Wu L."/>
            <person name="Ma J."/>
        </authorList>
    </citation>
    <scope>NUCLEOTIDE SEQUENCE [LARGE SCALE GENOMIC DNA]</scope>
    <source>
        <strain evidence="6">CGMCC 4.7393</strain>
    </source>
</reference>